<reference evidence="2 3" key="1">
    <citation type="submission" date="2019-03" db="EMBL/GenBank/DDBJ databases">
        <title>Single cell metagenomics reveals metabolic interactions within the superorganism composed of flagellate Streblomastix strix and complex community of Bacteroidetes bacteria on its surface.</title>
        <authorList>
            <person name="Treitli S.C."/>
            <person name="Kolisko M."/>
            <person name="Husnik F."/>
            <person name="Keeling P."/>
            <person name="Hampl V."/>
        </authorList>
    </citation>
    <scope>NUCLEOTIDE SEQUENCE [LARGE SCALE GENOMIC DNA]</scope>
    <source>
        <strain evidence="2">ST1C</strain>
    </source>
</reference>
<sequence length="165" mass="18956">MVRINRSETSHGKQLHSSDDSDGLAKSMVISASTKHCIQLDYSWQFRTNIQRRPLNEAHKSETTSRIDNTIRHKNWIGDIIFNQLAIDKRLQTEKQEFLTKEMANNLWRTRGAALSNLDVYLQLKNKKASFLRKGNVILNVGSELDEMQKMGKSNQLMIAIKRGA</sequence>
<dbReference type="AlphaFoldDB" id="A0A5J4V696"/>
<protein>
    <submittedName>
        <fullName evidence="2">Uncharacterized protein</fullName>
    </submittedName>
</protein>
<comment type="caution">
    <text evidence="2">The sequence shown here is derived from an EMBL/GenBank/DDBJ whole genome shotgun (WGS) entry which is preliminary data.</text>
</comment>
<accession>A0A5J4V696</accession>
<proteinExistence type="predicted"/>
<organism evidence="2 3">
    <name type="scientific">Streblomastix strix</name>
    <dbReference type="NCBI Taxonomy" id="222440"/>
    <lineage>
        <taxon>Eukaryota</taxon>
        <taxon>Metamonada</taxon>
        <taxon>Preaxostyla</taxon>
        <taxon>Oxymonadida</taxon>
        <taxon>Streblomastigidae</taxon>
        <taxon>Streblomastix</taxon>
    </lineage>
</organism>
<feature type="compositionally biased region" description="Basic and acidic residues" evidence="1">
    <location>
        <begin position="1"/>
        <end position="19"/>
    </location>
</feature>
<feature type="region of interest" description="Disordered" evidence="1">
    <location>
        <begin position="1"/>
        <end position="22"/>
    </location>
</feature>
<dbReference type="EMBL" id="SNRW01009209">
    <property type="protein sequence ID" value="KAA6378339.1"/>
    <property type="molecule type" value="Genomic_DNA"/>
</dbReference>
<gene>
    <name evidence="2" type="ORF">EZS28_026133</name>
</gene>
<evidence type="ECO:0000313" key="2">
    <source>
        <dbReference type="EMBL" id="KAA6378339.1"/>
    </source>
</evidence>
<dbReference type="Proteomes" id="UP000324800">
    <property type="component" value="Unassembled WGS sequence"/>
</dbReference>
<evidence type="ECO:0000313" key="3">
    <source>
        <dbReference type="Proteomes" id="UP000324800"/>
    </source>
</evidence>
<name>A0A5J4V696_9EUKA</name>
<evidence type="ECO:0000256" key="1">
    <source>
        <dbReference type="SAM" id="MobiDB-lite"/>
    </source>
</evidence>